<dbReference type="AlphaFoldDB" id="A0A2D2LXU7"/>
<keyword evidence="2" id="KW-0614">Plasmid</keyword>
<gene>
    <name evidence="2" type="ORF">NP7_10850</name>
</gene>
<accession>A0A2D2LXU7</accession>
<feature type="region of interest" description="Disordered" evidence="1">
    <location>
        <begin position="33"/>
        <end position="62"/>
    </location>
</feature>
<reference evidence="3" key="1">
    <citation type="submission" date="2017-10" db="EMBL/GenBank/DDBJ databases">
        <title>Complete genome sequence of Moraxella osloensis NP7 isolated from human skin.</title>
        <authorList>
            <person name="Lee K."/>
            <person name="Lim J.Y."/>
            <person name="Hwang I."/>
        </authorList>
    </citation>
    <scope>NUCLEOTIDE SEQUENCE [LARGE SCALE GENOMIC DNA]</scope>
    <source>
        <strain evidence="3">NP7</strain>
        <plasmid evidence="3">pnp7-2</plasmid>
    </source>
</reference>
<organism evidence="2 3">
    <name type="scientific">Faucicola osloensis</name>
    <name type="common">Moraxella osloensis</name>
    <dbReference type="NCBI Taxonomy" id="34062"/>
    <lineage>
        <taxon>Bacteria</taxon>
        <taxon>Pseudomonadati</taxon>
        <taxon>Pseudomonadota</taxon>
        <taxon>Gammaproteobacteria</taxon>
        <taxon>Moraxellales</taxon>
        <taxon>Moraxellaceae</taxon>
        <taxon>Faucicola</taxon>
    </lineage>
</organism>
<dbReference type="EMBL" id="CP024445">
    <property type="protein sequence ID" value="ATR79853.1"/>
    <property type="molecule type" value="Genomic_DNA"/>
</dbReference>
<evidence type="ECO:0000313" key="2">
    <source>
        <dbReference type="EMBL" id="ATR79853.1"/>
    </source>
</evidence>
<evidence type="ECO:0000256" key="1">
    <source>
        <dbReference type="SAM" id="MobiDB-lite"/>
    </source>
</evidence>
<protein>
    <submittedName>
        <fullName evidence="2">Uncharacterized protein</fullName>
    </submittedName>
</protein>
<name>A0A2D2LXU7_FAUOS</name>
<proteinExistence type="predicted"/>
<evidence type="ECO:0000313" key="3">
    <source>
        <dbReference type="Proteomes" id="UP000229340"/>
    </source>
</evidence>
<dbReference type="Proteomes" id="UP000229340">
    <property type="component" value="Plasmid pNP7-2"/>
</dbReference>
<sequence>MIDKIGNIDGAEVHDKGNGVVVIDLNDGTRVNTYPGRTSTGKPGWSVTKPGKKKPAIKGDTL</sequence>
<geneLocation type="plasmid" evidence="3">
    <name>pnp7-2</name>
</geneLocation>